<sequence length="71" mass="8012">MFDLRFEPSDLEQFSELRVRRNSAATRSILRPARPNSLASLGQKRFALSVKCSKHVQPPTRSFGRCSTTSS</sequence>
<proteinExistence type="predicted"/>
<dbReference type="Proteomes" id="UP000253744">
    <property type="component" value="Plasmid pDrdI"/>
</dbReference>
<evidence type="ECO:0000313" key="2">
    <source>
        <dbReference type="Proteomes" id="UP000253744"/>
    </source>
</evidence>
<gene>
    <name evidence="1" type="ORF">DVJ83_17170</name>
</gene>
<dbReference type="EMBL" id="CP031163">
    <property type="protein sequence ID" value="AXH01167.1"/>
    <property type="molecule type" value="Genomic_DNA"/>
</dbReference>
<protein>
    <submittedName>
        <fullName evidence="1">Uncharacterized protein</fullName>
    </submittedName>
</protein>
<geneLocation type="plasmid" evidence="2">
    <name>pdrdi</name>
</geneLocation>
<organism evidence="1 2">
    <name type="scientific">Deinococcus wulumuqiensis</name>
    <dbReference type="NCBI Taxonomy" id="980427"/>
    <lineage>
        <taxon>Bacteria</taxon>
        <taxon>Thermotogati</taxon>
        <taxon>Deinococcota</taxon>
        <taxon>Deinococci</taxon>
        <taxon>Deinococcales</taxon>
        <taxon>Deinococcaceae</taxon>
        <taxon>Deinococcus</taxon>
    </lineage>
</organism>
<keyword evidence="1" id="KW-0614">Plasmid</keyword>
<dbReference type="KEGG" id="dwu:DVJ83_17170"/>
<dbReference type="AntiFam" id="ANF00254">
    <property type="entry name" value="DNA repeat"/>
</dbReference>
<evidence type="ECO:0000313" key="1">
    <source>
        <dbReference type="EMBL" id="AXH01167.1"/>
    </source>
</evidence>
<name>A0A345IN94_9DEIO</name>
<dbReference type="AlphaFoldDB" id="A0A345IN94"/>
<reference evidence="1 2" key="1">
    <citation type="submission" date="2018-07" db="EMBL/GenBank/DDBJ databases">
        <title>Complete Genome and Methylome Analysis of Deinococcus wulumuqiensis NEB 479.</title>
        <authorList>
            <person name="Fomenkov A."/>
            <person name="Luyten Y."/>
            <person name="Vincze T."/>
            <person name="Anton B.P."/>
            <person name="Clark T."/>
            <person name="Roberts R.J."/>
            <person name="Morgan R.D."/>
        </authorList>
    </citation>
    <scope>NUCLEOTIDE SEQUENCE [LARGE SCALE GENOMIC DNA]</scope>
    <source>
        <strain evidence="1 2">NEB 479</strain>
        <plasmid evidence="2">Plasmid pdrdi</plasmid>
    </source>
</reference>
<accession>A0A345IN94</accession>